<dbReference type="SUPFAM" id="SSF103473">
    <property type="entry name" value="MFS general substrate transporter"/>
    <property type="match status" value="1"/>
</dbReference>
<feature type="transmembrane region" description="Helical" evidence="4">
    <location>
        <begin position="212"/>
        <end position="233"/>
    </location>
</feature>
<dbReference type="InterPro" id="IPR050327">
    <property type="entry name" value="Proton-linked_MCT"/>
</dbReference>
<evidence type="ECO:0000256" key="3">
    <source>
        <dbReference type="SAM" id="MobiDB-lite"/>
    </source>
</evidence>
<organism evidence="5 6">
    <name type="scientific">Trichoderma aggressivum f. europaeum</name>
    <dbReference type="NCBI Taxonomy" id="173218"/>
    <lineage>
        <taxon>Eukaryota</taxon>
        <taxon>Fungi</taxon>
        <taxon>Dikarya</taxon>
        <taxon>Ascomycota</taxon>
        <taxon>Pezizomycotina</taxon>
        <taxon>Sordariomycetes</taxon>
        <taxon>Hypocreomycetidae</taxon>
        <taxon>Hypocreales</taxon>
        <taxon>Hypocreaceae</taxon>
        <taxon>Trichoderma</taxon>
    </lineage>
</organism>
<reference evidence="5" key="1">
    <citation type="submission" date="2023-11" db="EMBL/GenBank/DDBJ databases">
        <title>The genome sequences of three competitors of mushroom-forming fungi.</title>
        <authorList>
            <person name="Beijen E."/>
            <person name="Ohm R.A."/>
        </authorList>
    </citation>
    <scope>NUCLEOTIDE SEQUENCE</scope>
    <source>
        <strain evidence="5">CBS 100526</strain>
    </source>
</reference>
<dbReference type="RefSeq" id="XP_062757224.1">
    <property type="nucleotide sequence ID" value="XM_062898045.1"/>
</dbReference>
<comment type="similarity">
    <text evidence="2">Belongs to the major facilitator superfamily. Monocarboxylate porter (TC 2.A.1.13) family.</text>
</comment>
<dbReference type="GeneID" id="87917950"/>
<dbReference type="GO" id="GO:0022857">
    <property type="term" value="F:transmembrane transporter activity"/>
    <property type="evidence" value="ECO:0007669"/>
    <property type="project" value="InterPro"/>
</dbReference>
<comment type="subcellular location">
    <subcellularLocation>
        <location evidence="1">Membrane</location>
        <topology evidence="1">Multi-pass membrane protein</topology>
    </subcellularLocation>
</comment>
<dbReference type="Pfam" id="PF07690">
    <property type="entry name" value="MFS_1"/>
    <property type="match status" value="1"/>
</dbReference>
<dbReference type="GO" id="GO:0016020">
    <property type="term" value="C:membrane"/>
    <property type="evidence" value="ECO:0007669"/>
    <property type="project" value="UniProtKB-SubCell"/>
</dbReference>
<dbReference type="AlphaFoldDB" id="A0AAE1II05"/>
<evidence type="ECO:0008006" key="7">
    <source>
        <dbReference type="Google" id="ProtNLM"/>
    </source>
</evidence>
<feature type="transmembrane region" description="Helical" evidence="4">
    <location>
        <begin position="272"/>
        <end position="290"/>
    </location>
</feature>
<keyword evidence="4" id="KW-0472">Membrane</keyword>
<dbReference type="PANTHER" id="PTHR11360:SF287">
    <property type="entry name" value="MFS MONOCARBOXYLATE TRANSPORTER"/>
    <property type="match status" value="1"/>
</dbReference>
<feature type="transmembrane region" description="Helical" evidence="4">
    <location>
        <begin position="156"/>
        <end position="175"/>
    </location>
</feature>
<dbReference type="InterPro" id="IPR036259">
    <property type="entry name" value="MFS_trans_sf"/>
</dbReference>
<name>A0AAE1II05_9HYPO</name>
<feature type="compositionally biased region" description="Polar residues" evidence="3">
    <location>
        <begin position="70"/>
        <end position="82"/>
    </location>
</feature>
<proteinExistence type="inferred from homology"/>
<dbReference type="Gene3D" id="1.20.1250.20">
    <property type="entry name" value="MFS general substrate transporter like domains"/>
    <property type="match status" value="2"/>
</dbReference>
<comment type="caution">
    <text evidence="5">The sequence shown here is derived from an EMBL/GenBank/DDBJ whole genome shotgun (WGS) entry which is preliminary data.</text>
</comment>
<accession>A0AAE1II05</accession>
<feature type="region of interest" description="Disordered" evidence="3">
    <location>
        <begin position="70"/>
        <end position="100"/>
    </location>
</feature>
<keyword evidence="4" id="KW-0812">Transmembrane</keyword>
<evidence type="ECO:0000256" key="2">
    <source>
        <dbReference type="ARBA" id="ARBA00006727"/>
    </source>
</evidence>
<feature type="transmembrane region" description="Helical" evidence="4">
    <location>
        <begin position="109"/>
        <end position="136"/>
    </location>
</feature>
<feature type="transmembrane region" description="Helical" evidence="4">
    <location>
        <begin position="348"/>
        <end position="373"/>
    </location>
</feature>
<evidence type="ECO:0000313" key="6">
    <source>
        <dbReference type="Proteomes" id="UP001273209"/>
    </source>
</evidence>
<sequence>MSRIRQTKLGVGAFDVPPLDTGASSHSHLRVTRLGDSSTSIPSQQFFPVQAVTMGRTSFEDQPQVESIQLDSTTAGNSSPSPDSIYPNVPSEHEHEGVSFPPVDTGKDAMLFLTACFIVECLVWALSLSGLGFPFAFGIFQNYYSTHEPFKGSSSIAAIGTTAMGTMYLTAPLVFPLMRLYPKQNRYSPLVGLLIMCAALALSSFAQTVWHLILTQGVLFAIGGSISYGPCILYMDEWFVKRKGLAWSGLGGFAIPLLLEFLLGRYGLRTTLRIWAVALFVLTMPVVYFVKPRLPVTAKSNYNPFRLGFLLDRSFLMYQAANIVEALGFFMPGLYLPSYASSILGSEAFPAALTILAVNVASVFGCIAMGVFVDRFHPTTCIMISTVGTVIGTFLLWGFATNMAVLYIFCVIYGFFAGSYTSTWTGVIKQVTSKPSQPGTANAGSAFDPVMVFGYLAAGRGIGNVVSGPLSEALVKGMAWQGQAAGGYGSGYGPVIAFTGATAVIGGTSFLWKRIGWM</sequence>
<feature type="transmembrane region" description="Helical" evidence="4">
    <location>
        <begin position="187"/>
        <end position="206"/>
    </location>
</feature>
<dbReference type="InterPro" id="IPR011701">
    <property type="entry name" value="MFS"/>
</dbReference>
<feature type="transmembrane region" description="Helical" evidence="4">
    <location>
        <begin position="245"/>
        <end position="266"/>
    </location>
</feature>
<feature type="transmembrane region" description="Helical" evidence="4">
    <location>
        <begin position="315"/>
        <end position="336"/>
    </location>
</feature>
<keyword evidence="4" id="KW-1133">Transmembrane helix</keyword>
<evidence type="ECO:0000256" key="1">
    <source>
        <dbReference type="ARBA" id="ARBA00004141"/>
    </source>
</evidence>
<dbReference type="EMBL" id="JAWRVG010000011">
    <property type="protein sequence ID" value="KAK4077389.1"/>
    <property type="molecule type" value="Genomic_DNA"/>
</dbReference>
<evidence type="ECO:0000313" key="5">
    <source>
        <dbReference type="EMBL" id="KAK4077389.1"/>
    </source>
</evidence>
<protein>
    <recommendedName>
        <fullName evidence="7">Major facilitator superfamily (MFS) profile domain-containing protein</fullName>
    </recommendedName>
</protein>
<dbReference type="Proteomes" id="UP001273209">
    <property type="component" value="Unassembled WGS sequence"/>
</dbReference>
<dbReference type="PANTHER" id="PTHR11360">
    <property type="entry name" value="MONOCARBOXYLATE TRANSPORTER"/>
    <property type="match status" value="1"/>
</dbReference>
<keyword evidence="6" id="KW-1185">Reference proteome</keyword>
<evidence type="ECO:0000256" key="4">
    <source>
        <dbReference type="SAM" id="Phobius"/>
    </source>
</evidence>
<gene>
    <name evidence="5" type="ORF">Triagg1_3721</name>
</gene>